<dbReference type="InterPro" id="IPR002885">
    <property type="entry name" value="PPR_rpt"/>
</dbReference>
<dbReference type="Pfam" id="PF01148">
    <property type="entry name" value="CTP_transf_1"/>
    <property type="match status" value="1"/>
</dbReference>
<dbReference type="Pfam" id="PF13812">
    <property type="entry name" value="PPR_3"/>
    <property type="match status" value="1"/>
</dbReference>
<dbReference type="AlphaFoldDB" id="A0A364MY60"/>
<dbReference type="EC" id="2.7.7.41" evidence="6 18"/>
<dbReference type="PANTHER" id="PTHR13773:SF8">
    <property type="entry name" value="PHOSPHATIDATE CYTIDYLYLTRANSFERASE, PHOTORECEPTOR-SPECIFIC"/>
    <property type="match status" value="1"/>
</dbReference>
<comment type="subcellular location">
    <subcellularLocation>
        <location evidence="2">Membrane</location>
        <topology evidence="2">Multi-pass membrane protein</topology>
    </subcellularLocation>
</comment>
<keyword evidence="14 20" id="KW-0472">Membrane</keyword>
<feature type="compositionally biased region" description="Low complexity" evidence="19">
    <location>
        <begin position="500"/>
        <end position="509"/>
    </location>
</feature>
<name>A0A364MY60_STELY</name>
<evidence type="ECO:0000256" key="17">
    <source>
        <dbReference type="PROSITE-ProRule" id="PRU00708"/>
    </source>
</evidence>
<feature type="transmembrane region" description="Helical" evidence="20">
    <location>
        <begin position="49"/>
        <end position="70"/>
    </location>
</feature>
<evidence type="ECO:0000256" key="5">
    <source>
        <dbReference type="ARBA" id="ARBA00010185"/>
    </source>
</evidence>
<gene>
    <name evidence="22" type="ORF">DDE83_006912</name>
</gene>
<evidence type="ECO:0000256" key="14">
    <source>
        <dbReference type="ARBA" id="ARBA00023136"/>
    </source>
</evidence>
<evidence type="ECO:0000256" key="7">
    <source>
        <dbReference type="ARBA" id="ARBA00022516"/>
    </source>
</evidence>
<keyword evidence="10 18" id="KW-0548">Nucleotidyltransferase</keyword>
<dbReference type="PROSITE" id="PS01315">
    <property type="entry name" value="CDS"/>
    <property type="match status" value="1"/>
</dbReference>
<feature type="compositionally biased region" description="Polar residues" evidence="19">
    <location>
        <begin position="454"/>
        <end position="471"/>
    </location>
</feature>
<dbReference type="InterPro" id="IPR011990">
    <property type="entry name" value="TPR-like_helical_dom_sf"/>
</dbReference>
<keyword evidence="16" id="KW-1208">Phospholipid metabolism</keyword>
<keyword evidence="9 18" id="KW-0812">Transmembrane</keyword>
<dbReference type="GO" id="GO:0005789">
    <property type="term" value="C:endoplasmic reticulum membrane"/>
    <property type="evidence" value="ECO:0007669"/>
    <property type="project" value="TreeGrafter"/>
</dbReference>
<accession>A0A364MY60</accession>
<dbReference type="PANTHER" id="PTHR13773">
    <property type="entry name" value="PHOSPHATIDATE CYTIDYLYLTRANSFERASE"/>
    <property type="match status" value="1"/>
</dbReference>
<keyword evidence="7" id="KW-0444">Lipid biosynthesis</keyword>
<evidence type="ECO:0000256" key="15">
    <source>
        <dbReference type="ARBA" id="ARBA00023209"/>
    </source>
</evidence>
<evidence type="ECO:0000313" key="22">
    <source>
        <dbReference type="EMBL" id="RAR06577.1"/>
    </source>
</evidence>
<evidence type="ECO:0000256" key="18">
    <source>
        <dbReference type="RuleBase" id="RU003938"/>
    </source>
</evidence>
<dbReference type="InterPro" id="IPR000374">
    <property type="entry name" value="PC_trans"/>
</dbReference>
<keyword evidence="12 20" id="KW-1133">Transmembrane helix</keyword>
<keyword evidence="23" id="KW-1185">Reference proteome</keyword>
<keyword evidence="15" id="KW-0594">Phospholipid biosynthesis</keyword>
<dbReference type="PROSITE" id="PS51375">
    <property type="entry name" value="PPR"/>
    <property type="match status" value="2"/>
</dbReference>
<feature type="transmembrane region" description="Helical" evidence="20">
    <location>
        <begin position="143"/>
        <end position="164"/>
    </location>
</feature>
<feature type="domain" description="Pentatricopeptide repeat-containing protein-mitochondrial" evidence="21">
    <location>
        <begin position="751"/>
        <end position="886"/>
    </location>
</feature>
<evidence type="ECO:0000256" key="20">
    <source>
        <dbReference type="SAM" id="Phobius"/>
    </source>
</evidence>
<feature type="repeat" description="PPR" evidence="17">
    <location>
        <begin position="896"/>
        <end position="930"/>
    </location>
</feature>
<feature type="transmembrane region" description="Helical" evidence="20">
    <location>
        <begin position="257"/>
        <end position="279"/>
    </location>
</feature>
<dbReference type="Proteomes" id="UP000249619">
    <property type="component" value="Unassembled WGS sequence"/>
</dbReference>
<dbReference type="GO" id="GO:0016024">
    <property type="term" value="P:CDP-diacylglycerol biosynthetic process"/>
    <property type="evidence" value="ECO:0007669"/>
    <property type="project" value="UniProtKB-UniPathway"/>
</dbReference>
<feature type="transmembrane region" description="Helical" evidence="20">
    <location>
        <begin position="6"/>
        <end position="28"/>
    </location>
</feature>
<feature type="region of interest" description="Disordered" evidence="19">
    <location>
        <begin position="1026"/>
        <end position="1045"/>
    </location>
</feature>
<feature type="transmembrane region" description="Helical" evidence="20">
    <location>
        <begin position="90"/>
        <end position="107"/>
    </location>
</feature>
<keyword evidence="8 18" id="KW-0808">Transferase</keyword>
<dbReference type="Gene3D" id="1.25.40.10">
    <property type="entry name" value="Tetratricopeptide repeat domain"/>
    <property type="match status" value="3"/>
</dbReference>
<evidence type="ECO:0000256" key="11">
    <source>
        <dbReference type="ARBA" id="ARBA00022737"/>
    </source>
</evidence>
<evidence type="ECO:0000256" key="12">
    <source>
        <dbReference type="ARBA" id="ARBA00022989"/>
    </source>
</evidence>
<evidence type="ECO:0000256" key="4">
    <source>
        <dbReference type="ARBA" id="ARBA00005189"/>
    </source>
</evidence>
<evidence type="ECO:0000256" key="13">
    <source>
        <dbReference type="ARBA" id="ARBA00023098"/>
    </source>
</evidence>
<dbReference type="Pfam" id="PF23276">
    <property type="entry name" value="TPR_24"/>
    <property type="match status" value="1"/>
</dbReference>
<dbReference type="EMBL" id="QGDH01000114">
    <property type="protein sequence ID" value="RAR06577.1"/>
    <property type="molecule type" value="Genomic_DNA"/>
</dbReference>
<comment type="pathway">
    <text evidence="4">Lipid metabolism.</text>
</comment>
<evidence type="ECO:0000256" key="16">
    <source>
        <dbReference type="ARBA" id="ARBA00023264"/>
    </source>
</evidence>
<evidence type="ECO:0000256" key="3">
    <source>
        <dbReference type="ARBA" id="ARBA00005119"/>
    </source>
</evidence>
<dbReference type="STRING" id="183478.A0A364MY60"/>
<evidence type="ECO:0000256" key="19">
    <source>
        <dbReference type="SAM" id="MobiDB-lite"/>
    </source>
</evidence>
<feature type="transmembrane region" description="Helical" evidence="20">
    <location>
        <begin position="185"/>
        <end position="204"/>
    </location>
</feature>
<proteinExistence type="inferred from homology"/>
<feature type="region of interest" description="Disordered" evidence="19">
    <location>
        <begin position="487"/>
        <end position="509"/>
    </location>
</feature>
<sequence>MIAGFFWALGAGHLFIIIIITAVQVISFKEVIAIANVPSKARSLRFTKSLNWYFLGTAMYFLYGESVIYYFKHVLMIDRLLLPLATHHRFISFTLYIIGFIFFVLSLQKGHYKFQFTQFAWTHMALFLIVGQAHFVINNIFEGFIWFILPVSMVITNDIFAYLCGITFGRTPLIQISPKKTWEGFLGAWFFTVLWGILVTHFVAQYKYFICPVNDLGANIWSGLECRPNPVFVPQDYTISFLPEGLPLPRTFNIMPVQFHVIMLGTFASLVAPFGGFFASGLKRTFKIKDFGDSIPGHGGMTDRMDCQFIMGSIAFFYYSGFIAVHHTTVGGVIEAAVTGLTYEEQMEVVKILSKHLVNQEIISPKVLELLSEQMRPGCRAPPAFATEACAHGPLRVKFRPSAVWQHFTSTPMPPRPFVNDGLWRCLCPAFPPNPATKAIAGRSGRLPHRNPSHQHATTNPGGRQLRAYTSSNPCRAPSDSFFSQPGATSTGFRPFGEQAHSLPPLSPRAPSLAQLPTYALYEHVRAEGAKGRFAEVMNICRVLIKDRGEQPNREMYTAILHSFVSSKYGTAGKVRKVLDEMGFWNGTDAFSFGKPRIELDARACECVLEALAVHPDYLLRAEILEYMRSRWLPLSDRGRSHVIAGLLRERHFEQALEMLEDMVKNNARAEDWLFDKAMWMLLEFGEVEEAFYVLSLKETMQGRSSGTGTAKLSDALWGALLEAAAQKHLHQETTKVWVAQVQPGYLKPGDGACMSILALASRHGDVELATDVFRVFTARETTFTTHHYELLIATYLQADDLSAALSVILIMVDAKLRVDAGTCQSIFNYLSTPTQDGSNRPLEAFGQLQDFEAAGRKVPTAAVNACIQASLALERLEEAVEIYKALHTVSRAGPNTNTFNILFKGCHHFSRKELAMFFANEMIELGLKPDRVTYDRLLLVCLKCGDLEDALLYYEEMTSANPSMKPRRRTWELLIDQCVKRGDDRAVALLKAYKQGVEEPRMIVEKAVVKRFKSDILPISSDIGTAHADNAPSDAVEDQDVRPA</sequence>
<reference evidence="23" key="1">
    <citation type="submission" date="2018-05" db="EMBL/GenBank/DDBJ databases">
        <title>Draft genome sequence of Stemphylium lycopersici strain CIDEFI 213.</title>
        <authorList>
            <person name="Medina R."/>
            <person name="Franco M.E.E."/>
            <person name="Lucentini C.G."/>
            <person name="Saparrat M.C.N."/>
            <person name="Balatti P.A."/>
        </authorList>
    </citation>
    <scope>NUCLEOTIDE SEQUENCE [LARGE SCALE GENOMIC DNA]</scope>
    <source>
        <strain evidence="23">CIDEFI 213</strain>
    </source>
</reference>
<evidence type="ECO:0000259" key="21">
    <source>
        <dbReference type="Pfam" id="PF23276"/>
    </source>
</evidence>
<evidence type="ECO:0000256" key="6">
    <source>
        <dbReference type="ARBA" id="ARBA00012487"/>
    </source>
</evidence>
<comment type="similarity">
    <text evidence="5 18">Belongs to the CDS family.</text>
</comment>
<evidence type="ECO:0000256" key="9">
    <source>
        <dbReference type="ARBA" id="ARBA00022692"/>
    </source>
</evidence>
<comment type="pathway">
    <text evidence="3 18">Phospholipid metabolism; CDP-diacylglycerol biosynthesis; CDP-diacylglycerol from sn-glycerol 3-phosphate: step 3/3.</text>
</comment>
<dbReference type="Pfam" id="PF01535">
    <property type="entry name" value="PPR"/>
    <property type="match status" value="1"/>
</dbReference>
<keyword evidence="11" id="KW-0677">Repeat</keyword>
<evidence type="ECO:0000313" key="23">
    <source>
        <dbReference type="Proteomes" id="UP000249619"/>
    </source>
</evidence>
<evidence type="ECO:0000256" key="1">
    <source>
        <dbReference type="ARBA" id="ARBA00001698"/>
    </source>
</evidence>
<keyword evidence="13" id="KW-0443">Lipid metabolism</keyword>
<evidence type="ECO:0000256" key="8">
    <source>
        <dbReference type="ARBA" id="ARBA00022679"/>
    </source>
</evidence>
<comment type="caution">
    <text evidence="22">The sequence shown here is derived from an EMBL/GenBank/DDBJ whole genome shotgun (WGS) entry which is preliminary data.</text>
</comment>
<evidence type="ECO:0000256" key="10">
    <source>
        <dbReference type="ARBA" id="ARBA00022695"/>
    </source>
</evidence>
<dbReference type="GO" id="GO:0004605">
    <property type="term" value="F:phosphatidate cytidylyltransferase activity"/>
    <property type="evidence" value="ECO:0007669"/>
    <property type="project" value="UniProtKB-EC"/>
</dbReference>
<dbReference type="UniPathway" id="UPA00557">
    <property type="reaction ID" value="UER00614"/>
</dbReference>
<protein>
    <recommendedName>
        <fullName evidence="6 18">Phosphatidate cytidylyltransferase</fullName>
        <ecNumber evidence="6 18">2.7.7.41</ecNumber>
    </recommendedName>
</protein>
<feature type="region of interest" description="Disordered" evidence="19">
    <location>
        <begin position="438"/>
        <end position="471"/>
    </location>
</feature>
<feature type="repeat" description="PPR" evidence="17">
    <location>
        <begin position="931"/>
        <end position="965"/>
    </location>
</feature>
<comment type="catalytic activity">
    <reaction evidence="1 18">
        <text>a 1,2-diacyl-sn-glycero-3-phosphate + CTP + H(+) = a CDP-1,2-diacyl-sn-glycerol + diphosphate</text>
        <dbReference type="Rhea" id="RHEA:16229"/>
        <dbReference type="ChEBI" id="CHEBI:15378"/>
        <dbReference type="ChEBI" id="CHEBI:33019"/>
        <dbReference type="ChEBI" id="CHEBI:37563"/>
        <dbReference type="ChEBI" id="CHEBI:58332"/>
        <dbReference type="ChEBI" id="CHEBI:58608"/>
        <dbReference type="EC" id="2.7.7.41"/>
    </reaction>
</comment>
<dbReference type="InterPro" id="IPR057027">
    <property type="entry name" value="TPR_mt"/>
</dbReference>
<dbReference type="InterPro" id="IPR016720">
    <property type="entry name" value="PC_Trfase_euk"/>
</dbReference>
<evidence type="ECO:0000256" key="2">
    <source>
        <dbReference type="ARBA" id="ARBA00004141"/>
    </source>
</evidence>
<organism evidence="22 23">
    <name type="scientific">Stemphylium lycopersici</name>
    <name type="common">Tomato gray leaf spot disease fungus</name>
    <name type="synonym">Thyrospora lycopersici</name>
    <dbReference type="NCBI Taxonomy" id="183478"/>
    <lineage>
        <taxon>Eukaryota</taxon>
        <taxon>Fungi</taxon>
        <taxon>Dikarya</taxon>
        <taxon>Ascomycota</taxon>
        <taxon>Pezizomycotina</taxon>
        <taxon>Dothideomycetes</taxon>
        <taxon>Pleosporomycetidae</taxon>
        <taxon>Pleosporales</taxon>
        <taxon>Pleosporineae</taxon>
        <taxon>Pleosporaceae</taxon>
        <taxon>Stemphylium</taxon>
    </lineage>
</organism>
<feature type="transmembrane region" description="Helical" evidence="20">
    <location>
        <begin position="119"/>
        <end position="137"/>
    </location>
</feature>